<dbReference type="EMBL" id="LAZR01056149">
    <property type="protein sequence ID" value="KKK74794.1"/>
    <property type="molecule type" value="Genomic_DNA"/>
</dbReference>
<evidence type="ECO:0000313" key="1">
    <source>
        <dbReference type="EMBL" id="KKK74794.1"/>
    </source>
</evidence>
<organism evidence="1">
    <name type="scientific">marine sediment metagenome</name>
    <dbReference type="NCBI Taxonomy" id="412755"/>
    <lineage>
        <taxon>unclassified sequences</taxon>
        <taxon>metagenomes</taxon>
        <taxon>ecological metagenomes</taxon>
    </lineage>
</organism>
<dbReference type="AlphaFoldDB" id="A0A0F9A893"/>
<sequence length="108" mass="13088">RGTYLATVGLWQIFREARLMLNFLKRWFTRKQKYTTETLPGYVVLDLVSCVLHDLPLPYSDMEATMVQPYSEILVWHKDQYRILCISELRDRFHSSRQFVRYLQKKLK</sequence>
<gene>
    <name evidence="1" type="ORF">LCGC14_2880170</name>
</gene>
<comment type="caution">
    <text evidence="1">The sequence shown here is derived from an EMBL/GenBank/DDBJ whole genome shotgun (WGS) entry which is preliminary data.</text>
</comment>
<reference evidence="1" key="1">
    <citation type="journal article" date="2015" name="Nature">
        <title>Complex archaea that bridge the gap between prokaryotes and eukaryotes.</title>
        <authorList>
            <person name="Spang A."/>
            <person name="Saw J.H."/>
            <person name="Jorgensen S.L."/>
            <person name="Zaremba-Niedzwiedzka K."/>
            <person name="Martijn J."/>
            <person name="Lind A.E."/>
            <person name="van Eijk R."/>
            <person name="Schleper C."/>
            <person name="Guy L."/>
            <person name="Ettema T.J."/>
        </authorList>
    </citation>
    <scope>NUCLEOTIDE SEQUENCE</scope>
</reference>
<name>A0A0F9A893_9ZZZZ</name>
<feature type="non-terminal residue" evidence="1">
    <location>
        <position position="1"/>
    </location>
</feature>
<protein>
    <submittedName>
        <fullName evidence="1">Uncharacterized protein</fullName>
    </submittedName>
</protein>
<proteinExistence type="predicted"/>
<accession>A0A0F9A893</accession>